<organism evidence="3 4">
    <name type="scientific">Cinchona calisaya</name>
    <dbReference type="NCBI Taxonomy" id="153742"/>
    <lineage>
        <taxon>Eukaryota</taxon>
        <taxon>Viridiplantae</taxon>
        <taxon>Streptophyta</taxon>
        <taxon>Embryophyta</taxon>
        <taxon>Tracheophyta</taxon>
        <taxon>Spermatophyta</taxon>
        <taxon>Magnoliopsida</taxon>
        <taxon>eudicotyledons</taxon>
        <taxon>Gunneridae</taxon>
        <taxon>Pentapetalae</taxon>
        <taxon>asterids</taxon>
        <taxon>lamiids</taxon>
        <taxon>Gentianales</taxon>
        <taxon>Rubiaceae</taxon>
        <taxon>Cinchonoideae</taxon>
        <taxon>Cinchoneae</taxon>
        <taxon>Cinchona</taxon>
    </lineage>
</organism>
<evidence type="ECO:0000313" key="3">
    <source>
        <dbReference type="EMBL" id="KAL3530920.1"/>
    </source>
</evidence>
<evidence type="ECO:0000256" key="2">
    <source>
        <dbReference type="PROSITE-ProRule" id="PRU00708"/>
    </source>
</evidence>
<dbReference type="InterPro" id="IPR002885">
    <property type="entry name" value="PPR_rpt"/>
</dbReference>
<dbReference type="EMBL" id="JBJUIK010000004">
    <property type="protein sequence ID" value="KAL3530920.1"/>
    <property type="molecule type" value="Genomic_DNA"/>
</dbReference>
<keyword evidence="4" id="KW-1185">Reference proteome</keyword>
<dbReference type="Proteomes" id="UP001630127">
    <property type="component" value="Unassembled WGS sequence"/>
</dbReference>
<dbReference type="PROSITE" id="PS51375">
    <property type="entry name" value="PPR"/>
    <property type="match status" value="1"/>
</dbReference>
<dbReference type="AlphaFoldDB" id="A0ABD3AIA3"/>
<keyword evidence="1" id="KW-0677">Repeat</keyword>
<evidence type="ECO:0008006" key="5">
    <source>
        <dbReference type="Google" id="ProtNLM"/>
    </source>
</evidence>
<sequence length="493" mass="56075">MATFNGIAIFANLGLANSSCLSKFHVHYYRRSLSVICSKSPGFVLARKSKTREFRLFNSVELDRFVTSDDEDEMSEGFFEAIEELERMVREPSDVLEEMNEKLSARELQLVLVYFSQEGRDSWCALEVFEWLRKENRVDKETMELMVSIMCGWVKKLIEGKSQIADVVDLLVDMDCVGLKPSFSMIEKVISLYWEAGEKDEAVLFVKEVLRRGIAYSDSNVEQKGGPTGYLAWKMMVDGNYKDAVKLVIDMRECGLNPEVYSYLIAMTAVVKELNEVAKALRKLKGFTKVGLIAELDVENTVLVEKYQADLLDDGERLSNWVIQYGGPSFYGVVHERLLAMYICSGRGAEAERQLWEMKLVGKEADRDLYDIVLAICASQKETGAIGRLLTSMEVASALRKKKTLSWLLRGYLKGGHFDNAAETVIKMLDLGLFPEFLDRAAVLQGLRRRIQQSGILDTYLKLCRRFSDANLIGPCLVYLHLKKHKLWVVKMV</sequence>
<dbReference type="PANTHER" id="PTHR47880:SF1">
    <property type="entry name" value="OS05G0353300 PROTEIN"/>
    <property type="match status" value="1"/>
</dbReference>
<reference evidence="3 4" key="1">
    <citation type="submission" date="2024-11" db="EMBL/GenBank/DDBJ databases">
        <title>A near-complete genome assembly of Cinchona calisaya.</title>
        <authorList>
            <person name="Lian D.C."/>
            <person name="Zhao X.W."/>
            <person name="Wei L."/>
        </authorList>
    </citation>
    <scope>NUCLEOTIDE SEQUENCE [LARGE SCALE GENOMIC DNA]</scope>
    <source>
        <tissue evidence="3">Nenye</tissue>
    </source>
</reference>
<dbReference type="InterPro" id="IPR011990">
    <property type="entry name" value="TPR-like_helical_dom_sf"/>
</dbReference>
<dbReference type="Gene3D" id="1.25.40.10">
    <property type="entry name" value="Tetratricopeptide repeat domain"/>
    <property type="match status" value="2"/>
</dbReference>
<evidence type="ECO:0000313" key="4">
    <source>
        <dbReference type="Proteomes" id="UP001630127"/>
    </source>
</evidence>
<gene>
    <name evidence="3" type="ORF">ACH5RR_010242</name>
</gene>
<comment type="caution">
    <text evidence="3">The sequence shown here is derived from an EMBL/GenBank/DDBJ whole genome shotgun (WGS) entry which is preliminary data.</text>
</comment>
<accession>A0ABD3AIA3</accession>
<proteinExistence type="predicted"/>
<name>A0ABD3AIA3_9GENT</name>
<feature type="repeat" description="PPR" evidence="2">
    <location>
        <begin position="401"/>
        <end position="435"/>
    </location>
</feature>
<dbReference type="PANTHER" id="PTHR47880">
    <property type="entry name" value="OS05G0353300 PROTEIN"/>
    <property type="match status" value="1"/>
</dbReference>
<protein>
    <recommendedName>
        <fullName evidence="5">Pentatricopeptide repeat-containing protein</fullName>
    </recommendedName>
</protein>
<evidence type="ECO:0000256" key="1">
    <source>
        <dbReference type="ARBA" id="ARBA00022737"/>
    </source>
</evidence>